<evidence type="ECO:0000313" key="4">
    <source>
        <dbReference type="EMBL" id="VFT91330.1"/>
    </source>
</evidence>
<name>A0A485L3B1_9STRA</name>
<feature type="region of interest" description="Disordered" evidence="2">
    <location>
        <begin position="126"/>
        <end position="204"/>
    </location>
</feature>
<evidence type="ECO:0000313" key="3">
    <source>
        <dbReference type="EMBL" id="KAF0694632.1"/>
    </source>
</evidence>
<feature type="compositionally biased region" description="Polar residues" evidence="2">
    <location>
        <begin position="174"/>
        <end position="204"/>
    </location>
</feature>
<dbReference type="EMBL" id="CAADRA010005565">
    <property type="protein sequence ID" value="VFT91330.1"/>
    <property type="molecule type" value="Genomic_DNA"/>
</dbReference>
<feature type="coiled-coil region" evidence="1">
    <location>
        <begin position="542"/>
        <end position="620"/>
    </location>
</feature>
<sequence length="1631" mass="178686">MPVETPMMDFLQGKRLGAPSDDTTGPPPPTAQATTPTKGSGPTSPAQHAFKKRRKVHDRFFLSPLSGDAMTLSSSRSSSLLSTVAASPISMPSSPPSSPTSQSAAAHGDGSSFNQTALVDELHVPDCHHRWQPPPSTASPTATSPHRQSPSKQSSIRRGKDALVPKARHVARLVSTTQGDALPQTPTTRGANDDSATSDQGQRSLDQLEKSLSIAFWNRHFPAVSNTAGFALDDDIRAYCQRGPVASIAQHVGKCWLANLLRAYDLPHADCMDGYGDAERQLQLLVRQAKAHVFHDGGDERAFEAAVMAAVAQDILDTCTSDWSHTVAGYYRELLTNLPALLKERDARLQVAAAAIARLEDNVRAERHTNGELIQAREALQAQCAAAAAQSQAHERKADDLAAVLQDTIATELAATTHVRTLQVEVRELEHLLHLKSQQCDQQTIEVDDMWARCRGLEATVDTHTALCLEATRDRDAADMRVKDLSAQVTALTHDNAVLTNKITDLNVEQQVLLLRMGAVEHEGDKAMRRVPSTLKMDSQASSAAAADIAALEKQIESLQDQVFRQSVHAAAREKQRLVEQNENVLKEELLKRLDAALVATKAEKEAAEAANSFVAAQRETLRQRIGTLQASGAMEMEAMRTQLEVLGRDKLRLLEEIKQAYLDRDVALDDLHRRRMLAEKSRVMLRRIVRGADEMQRSKMELRNAVAYQFHAFAEHMGDVKKSIRGAVGHLVTKEHLLLHDIHTMQKKAIKGDPVFQYTLRGFQKQLVGIKHVWDQLKRDAAAHLADAAKLHLEYVASGRLFVRVIFRWRCSRKMGDIRVIAARIHDKWLASQKPKPKKQPLISIPSTKSIGKGHHQAGKPAVVVMNATTQTDTNHPTTSTAALSDQLTHILLPALEATEAKLVAVMAKVDGLKMELLAAYEREAALKNRLDATADVPHVVDTTSAVTHDARHSTPPMIVAVRDQLLQLTTPAYVQLVVVGSLTRSFVRRDDGLTTNLVLHVADLYNMLHTNLDALEASLDDGPVLYIERRDSCGNLVALPLERHRPSPSTLSTQGTMFQPSKTSSKTLFPAATSSTVVRGDGRDIDSINEAQDNRSSATTSSMAVAQLGLSVGADGELLNLPPCVRKRVKTAVLKLAAAALFQDLVTVADVTSLFLTSDPDVDVSAHLLGDITDDQHVQNLSPAFSHERNGDEDTFNGDSHRSPSGRHLRHGQNGGASSGQPNHPPKDVTRLLALVGADVFSDEKAAGDIAPHPKAWLIKQIRSLYHDKFIAESLEHAALHVTLAFPEFVVQWAFLKFGVKELVAKTCHAILDGANAWKTSTPEVALFAAFLAETGPLGYGKSDLSLFLHARHLIVNIVGDMRDLSEDDVPRLTSTQAVAVVDQVFHTMVHHHRRDVMAKLHALLRPMPTEAIEVMGDEAVAAPPTPHAASCFDFDGLPPSEATTAGYGAFPESKVKKAPPPTHVTDPRLLVGQDATPPTTPEIQWIDVHQLLRFCVLEFRDERRRFFIDMQAYAGSRKLRDDISKPVFEEMLVVSFDWTPTIAELIFEEASGHSGKKTVETDGSVLVDRQHLMCVALQYYTNLFALARFTDGLSVDQTEDLSRTGGDGGFIAGAAPRYRHRDTTRVCV</sequence>
<dbReference type="Proteomes" id="UP000332933">
    <property type="component" value="Unassembled WGS sequence"/>
</dbReference>
<dbReference type="OrthoDB" id="69876at2759"/>
<protein>
    <submittedName>
        <fullName evidence="4">Aste57867_14508 protein</fullName>
    </submittedName>
</protein>
<feature type="compositionally biased region" description="Polar residues" evidence="2">
    <location>
        <begin position="1049"/>
        <end position="1068"/>
    </location>
</feature>
<feature type="compositionally biased region" description="Low complexity" evidence="2">
    <location>
        <begin position="72"/>
        <end position="92"/>
    </location>
</feature>
<evidence type="ECO:0000313" key="5">
    <source>
        <dbReference type="Proteomes" id="UP000332933"/>
    </source>
</evidence>
<dbReference type="EMBL" id="VJMH01005544">
    <property type="protein sequence ID" value="KAF0694632.1"/>
    <property type="molecule type" value="Genomic_DNA"/>
</dbReference>
<keyword evidence="5" id="KW-1185">Reference proteome</keyword>
<feature type="region of interest" description="Disordered" evidence="2">
    <location>
        <begin position="1"/>
        <end position="112"/>
    </location>
</feature>
<gene>
    <name evidence="4" type="primary">Aste57867_14508</name>
    <name evidence="3" type="ORF">As57867_014454</name>
    <name evidence="4" type="ORF">ASTE57867_14508</name>
</gene>
<evidence type="ECO:0000256" key="1">
    <source>
        <dbReference type="SAM" id="Coils"/>
    </source>
</evidence>
<evidence type="ECO:0000256" key="2">
    <source>
        <dbReference type="SAM" id="MobiDB-lite"/>
    </source>
</evidence>
<feature type="region of interest" description="Disordered" evidence="2">
    <location>
        <begin position="1186"/>
        <end position="1230"/>
    </location>
</feature>
<proteinExistence type="predicted"/>
<reference evidence="4 5" key="1">
    <citation type="submission" date="2019-03" db="EMBL/GenBank/DDBJ databases">
        <authorList>
            <person name="Gaulin E."/>
            <person name="Dumas B."/>
        </authorList>
    </citation>
    <scope>NUCLEOTIDE SEQUENCE [LARGE SCALE GENOMIC DNA]</scope>
    <source>
        <strain evidence="4">CBS 568.67</strain>
    </source>
</reference>
<feature type="region of interest" description="Disordered" evidence="2">
    <location>
        <begin position="837"/>
        <end position="856"/>
    </location>
</feature>
<organism evidence="4 5">
    <name type="scientific">Aphanomyces stellatus</name>
    <dbReference type="NCBI Taxonomy" id="120398"/>
    <lineage>
        <taxon>Eukaryota</taxon>
        <taxon>Sar</taxon>
        <taxon>Stramenopiles</taxon>
        <taxon>Oomycota</taxon>
        <taxon>Saprolegniomycetes</taxon>
        <taxon>Saprolegniales</taxon>
        <taxon>Verrucalvaceae</taxon>
        <taxon>Aphanomyces</taxon>
    </lineage>
</organism>
<feature type="coiled-coil region" evidence="1">
    <location>
        <begin position="342"/>
        <end position="397"/>
    </location>
</feature>
<keyword evidence="1" id="KW-0175">Coiled coil</keyword>
<accession>A0A485L3B1</accession>
<feature type="compositionally biased region" description="Polar residues" evidence="2">
    <location>
        <begin position="146"/>
        <end position="156"/>
    </location>
</feature>
<reference evidence="3" key="2">
    <citation type="submission" date="2019-06" db="EMBL/GenBank/DDBJ databases">
        <title>Genomics analysis of Aphanomyces spp. identifies a new class of oomycete effector associated with host adaptation.</title>
        <authorList>
            <person name="Gaulin E."/>
        </authorList>
    </citation>
    <scope>NUCLEOTIDE SEQUENCE</scope>
    <source>
        <strain evidence="3">CBS 578.67</strain>
    </source>
</reference>
<feature type="compositionally biased region" description="Low complexity" evidence="2">
    <location>
        <begin position="31"/>
        <end position="45"/>
    </location>
</feature>
<feature type="region of interest" description="Disordered" evidence="2">
    <location>
        <begin position="1046"/>
        <end position="1068"/>
    </location>
</feature>